<accession>A0A2T7A6M9</accession>
<evidence type="ECO:0000313" key="4">
    <source>
        <dbReference type="EMBL" id="PUU83396.1"/>
    </source>
</evidence>
<name>A0A2T7A6M9_TUBBO</name>
<dbReference type="AlphaFoldDB" id="A0A2T7A6M9"/>
<dbReference type="OrthoDB" id="2408877at2759"/>
<evidence type="ECO:0000259" key="3">
    <source>
        <dbReference type="Pfam" id="PF13359"/>
    </source>
</evidence>
<feature type="non-terminal residue" evidence="4">
    <location>
        <position position="1"/>
    </location>
</feature>
<evidence type="ECO:0000256" key="1">
    <source>
        <dbReference type="ARBA" id="ARBA00001968"/>
    </source>
</evidence>
<dbReference type="Proteomes" id="UP000244722">
    <property type="component" value="Unassembled WGS sequence"/>
</dbReference>
<keyword evidence="5" id="KW-1185">Reference proteome</keyword>
<comment type="cofactor">
    <cofactor evidence="1">
        <name>a divalent metal cation</name>
        <dbReference type="ChEBI" id="CHEBI:60240"/>
    </cofactor>
</comment>
<sequence length="120" mass="14133">FNYQLSLTRVASEHTNRLLKGRFQCLRGLRTKIHNLSDLEFVYLWLHACITLYGFCFMEEYGLDNGNFLREGLEAEEESARQEMPEVADDVEEPRSIALAHAKNFRERLKYNLYSYYGVV</sequence>
<gene>
    <name evidence="4" type="ORF">B9Z19DRAFT_964672</name>
</gene>
<keyword evidence="2" id="KW-0479">Metal-binding</keyword>
<dbReference type="Pfam" id="PF13359">
    <property type="entry name" value="DDE_Tnp_4"/>
    <property type="match status" value="1"/>
</dbReference>
<comment type="caution">
    <text evidence="4">The sequence shown here is derived from an EMBL/GenBank/DDBJ whole genome shotgun (WGS) entry which is preliminary data.</text>
</comment>
<reference evidence="4 5" key="1">
    <citation type="submission" date="2017-04" db="EMBL/GenBank/DDBJ databases">
        <title>Draft genome sequence of Tuber borchii Vittad., a whitish edible truffle.</title>
        <authorList>
            <consortium name="DOE Joint Genome Institute"/>
            <person name="Murat C."/>
            <person name="Kuo A."/>
            <person name="Barry K.W."/>
            <person name="Clum A."/>
            <person name="Dockter R.B."/>
            <person name="Fauchery L."/>
            <person name="Iotti M."/>
            <person name="Kohler A."/>
            <person name="Labutti K."/>
            <person name="Lindquist E.A."/>
            <person name="Lipzen A."/>
            <person name="Ohm R.A."/>
            <person name="Wang M."/>
            <person name="Grigoriev I.V."/>
            <person name="Zambonelli A."/>
            <person name="Martin F.M."/>
        </authorList>
    </citation>
    <scope>NUCLEOTIDE SEQUENCE [LARGE SCALE GENOMIC DNA]</scope>
    <source>
        <strain evidence="4 5">Tbo3840</strain>
    </source>
</reference>
<organism evidence="4 5">
    <name type="scientific">Tuber borchii</name>
    <name type="common">White truffle</name>
    <dbReference type="NCBI Taxonomy" id="42251"/>
    <lineage>
        <taxon>Eukaryota</taxon>
        <taxon>Fungi</taxon>
        <taxon>Dikarya</taxon>
        <taxon>Ascomycota</taxon>
        <taxon>Pezizomycotina</taxon>
        <taxon>Pezizomycetes</taxon>
        <taxon>Pezizales</taxon>
        <taxon>Tuberaceae</taxon>
        <taxon>Tuber</taxon>
    </lineage>
</organism>
<evidence type="ECO:0000256" key="2">
    <source>
        <dbReference type="ARBA" id="ARBA00022723"/>
    </source>
</evidence>
<proteinExistence type="predicted"/>
<dbReference type="InterPro" id="IPR027806">
    <property type="entry name" value="HARBI1_dom"/>
</dbReference>
<protein>
    <recommendedName>
        <fullName evidence="3">DDE Tnp4 domain-containing protein</fullName>
    </recommendedName>
</protein>
<dbReference type="EMBL" id="NESQ01000013">
    <property type="protein sequence ID" value="PUU83396.1"/>
    <property type="molecule type" value="Genomic_DNA"/>
</dbReference>
<feature type="domain" description="DDE Tnp4" evidence="3">
    <location>
        <begin position="1"/>
        <end position="50"/>
    </location>
</feature>
<evidence type="ECO:0000313" key="5">
    <source>
        <dbReference type="Proteomes" id="UP000244722"/>
    </source>
</evidence>
<dbReference type="GO" id="GO:0046872">
    <property type="term" value="F:metal ion binding"/>
    <property type="evidence" value="ECO:0007669"/>
    <property type="project" value="UniProtKB-KW"/>
</dbReference>